<keyword evidence="5" id="KW-1185">Reference proteome</keyword>
<reference evidence="4 5" key="1">
    <citation type="submission" date="2016-08" db="EMBL/GenBank/DDBJ databases">
        <authorList>
            <person name="Seilhamer J.J."/>
        </authorList>
    </citation>
    <scope>NUCLEOTIDE SEQUENCE [LARGE SCALE GENOMIC DNA]</scope>
    <source>
        <strain evidence="4 5">KCTC 42603</strain>
    </source>
</reference>
<sequence length="124" mass="13741">MAKYTIVVVDDDTITLDIITFALEDGLQANVIAFSRSEMAYDFLINQSPDNLSLIISDQNMPQYNGLELLKACREKGLQTPFVLLTGEATRDTVMAAKKGGATTFLAKPFETEHLIQKVKQLVD</sequence>
<organism evidence="4 5">
    <name type="scientific">Alteromonas confluentis</name>
    <dbReference type="NCBI Taxonomy" id="1656094"/>
    <lineage>
        <taxon>Bacteria</taxon>
        <taxon>Pseudomonadati</taxon>
        <taxon>Pseudomonadota</taxon>
        <taxon>Gammaproteobacteria</taxon>
        <taxon>Alteromonadales</taxon>
        <taxon>Alteromonadaceae</taxon>
        <taxon>Alteromonas/Salinimonas group</taxon>
        <taxon>Alteromonas</taxon>
    </lineage>
</organism>
<evidence type="ECO:0000256" key="2">
    <source>
        <dbReference type="PROSITE-ProRule" id="PRU00169"/>
    </source>
</evidence>
<dbReference type="PANTHER" id="PTHR44591:SF3">
    <property type="entry name" value="RESPONSE REGULATORY DOMAIN-CONTAINING PROTEIN"/>
    <property type="match status" value="1"/>
</dbReference>
<dbReference type="PROSITE" id="PS50110">
    <property type="entry name" value="RESPONSE_REGULATORY"/>
    <property type="match status" value="1"/>
</dbReference>
<dbReference type="InterPro" id="IPR011006">
    <property type="entry name" value="CheY-like_superfamily"/>
</dbReference>
<dbReference type="SUPFAM" id="SSF52172">
    <property type="entry name" value="CheY-like"/>
    <property type="match status" value="1"/>
</dbReference>
<dbReference type="AlphaFoldDB" id="A0A1E7ZCK4"/>
<gene>
    <name evidence="4" type="ORF">BFC18_08445</name>
</gene>
<dbReference type="Pfam" id="PF00072">
    <property type="entry name" value="Response_reg"/>
    <property type="match status" value="1"/>
</dbReference>
<dbReference type="GO" id="GO:0000160">
    <property type="term" value="P:phosphorelay signal transduction system"/>
    <property type="evidence" value="ECO:0007669"/>
    <property type="project" value="InterPro"/>
</dbReference>
<dbReference type="InterPro" id="IPR050595">
    <property type="entry name" value="Bact_response_regulator"/>
</dbReference>
<dbReference type="STRING" id="1656094.BFC18_08445"/>
<comment type="caution">
    <text evidence="4">The sequence shown here is derived from an EMBL/GenBank/DDBJ whole genome shotgun (WGS) entry which is preliminary data.</text>
</comment>
<dbReference type="Proteomes" id="UP000175691">
    <property type="component" value="Unassembled WGS sequence"/>
</dbReference>
<dbReference type="SMART" id="SM00448">
    <property type="entry name" value="REC"/>
    <property type="match status" value="1"/>
</dbReference>
<keyword evidence="1 2" id="KW-0597">Phosphoprotein</keyword>
<dbReference type="InterPro" id="IPR001789">
    <property type="entry name" value="Sig_transdc_resp-reg_receiver"/>
</dbReference>
<evidence type="ECO:0000256" key="1">
    <source>
        <dbReference type="ARBA" id="ARBA00022553"/>
    </source>
</evidence>
<protein>
    <submittedName>
        <fullName evidence="4">RteB, response regulator</fullName>
    </submittedName>
</protein>
<name>A0A1E7ZCK4_9ALTE</name>
<feature type="domain" description="Response regulatory" evidence="3">
    <location>
        <begin position="5"/>
        <end position="123"/>
    </location>
</feature>
<dbReference type="EMBL" id="MDHN01000015">
    <property type="protein sequence ID" value="OFC71184.1"/>
    <property type="molecule type" value="Genomic_DNA"/>
</dbReference>
<accession>A0A1E7ZCK4</accession>
<evidence type="ECO:0000313" key="4">
    <source>
        <dbReference type="EMBL" id="OFC71184.1"/>
    </source>
</evidence>
<feature type="modified residue" description="4-aspartylphosphate" evidence="2">
    <location>
        <position position="58"/>
    </location>
</feature>
<dbReference type="OrthoDB" id="5768548at2"/>
<dbReference type="PANTHER" id="PTHR44591">
    <property type="entry name" value="STRESS RESPONSE REGULATOR PROTEIN 1"/>
    <property type="match status" value="1"/>
</dbReference>
<evidence type="ECO:0000259" key="3">
    <source>
        <dbReference type="PROSITE" id="PS50110"/>
    </source>
</evidence>
<proteinExistence type="predicted"/>
<dbReference type="Gene3D" id="3.40.50.2300">
    <property type="match status" value="1"/>
</dbReference>
<dbReference type="RefSeq" id="WP_070124759.1">
    <property type="nucleotide sequence ID" value="NZ_MDHN01000015.1"/>
</dbReference>
<evidence type="ECO:0000313" key="5">
    <source>
        <dbReference type="Proteomes" id="UP000175691"/>
    </source>
</evidence>